<feature type="domain" description="NADPH-dependent reductive aminase-like C-terminal" evidence="1">
    <location>
        <begin position="12"/>
        <end position="131"/>
    </location>
</feature>
<dbReference type="SUPFAM" id="SSF48179">
    <property type="entry name" value="6-phosphogluconate dehydrogenase C-terminal domain-like"/>
    <property type="match status" value="1"/>
</dbReference>
<name>A0A6B2NV36_9RHOB</name>
<evidence type="ECO:0000259" key="1">
    <source>
        <dbReference type="Pfam" id="PF21761"/>
    </source>
</evidence>
<dbReference type="InterPro" id="IPR008927">
    <property type="entry name" value="6-PGluconate_DH-like_C_sf"/>
</dbReference>
<evidence type="ECO:0000313" key="2">
    <source>
        <dbReference type="EMBL" id="NDW48022.1"/>
    </source>
</evidence>
<reference evidence="2" key="1">
    <citation type="submission" date="2020-02" db="EMBL/GenBank/DDBJ databases">
        <title>Delineation of the pyrene-degrading pathway in Roseobacter clade bacteria by genomic analysis.</title>
        <authorList>
            <person name="Zhou H."/>
            <person name="Wang H."/>
        </authorList>
    </citation>
    <scope>NUCLEOTIDE SEQUENCE</scope>
    <source>
        <strain evidence="2">PrR005</strain>
    </source>
</reference>
<organism evidence="2">
    <name type="scientific">Ruegeria sp. PrR005</name>
    <dbReference type="NCBI Taxonomy" id="2706882"/>
    <lineage>
        <taxon>Bacteria</taxon>
        <taxon>Pseudomonadati</taxon>
        <taxon>Pseudomonadota</taxon>
        <taxon>Alphaproteobacteria</taxon>
        <taxon>Rhodobacterales</taxon>
        <taxon>Roseobacteraceae</taxon>
        <taxon>Ruegeria</taxon>
    </lineage>
</organism>
<dbReference type="EMBL" id="JAAGOX010000057">
    <property type="protein sequence ID" value="NDW48022.1"/>
    <property type="molecule type" value="Genomic_DNA"/>
</dbReference>
<dbReference type="InterPro" id="IPR013328">
    <property type="entry name" value="6PGD_dom2"/>
</dbReference>
<protein>
    <recommendedName>
        <fullName evidence="1">NADPH-dependent reductive aminase-like C-terminal domain-containing protein</fullName>
    </recommendedName>
</protein>
<accession>A0A6B2NV36</accession>
<proteinExistence type="predicted"/>
<dbReference type="InterPro" id="IPR048666">
    <property type="entry name" value="RedAm-like_C"/>
</dbReference>
<dbReference type="AlphaFoldDB" id="A0A6B2NV36"/>
<dbReference type="Pfam" id="PF21761">
    <property type="entry name" value="RedAm-like_C"/>
    <property type="match status" value="1"/>
</dbReference>
<sequence>MEEELRYVGAETGGAAVLDMALLSHQLAYYLGVWHGARVCESEGLGIDLFASLLPPQDPAAHLARRISEHDYDQPGATLEVWNAALDRILEQAQTNKINQEIPELISSLFRRAIALGHGHRDIATVIEVLRGSLGT</sequence>
<comment type="caution">
    <text evidence="2">The sequence shown here is derived from an EMBL/GenBank/DDBJ whole genome shotgun (WGS) entry which is preliminary data.</text>
</comment>
<dbReference type="RefSeq" id="WP_164133025.1">
    <property type="nucleotide sequence ID" value="NZ_JAAGOX010000057.1"/>
</dbReference>
<gene>
    <name evidence="2" type="ORF">G0P99_24000</name>
</gene>
<dbReference type="Gene3D" id="1.10.1040.10">
    <property type="entry name" value="N-(1-d-carboxylethyl)-l-norvaline Dehydrogenase, domain 2"/>
    <property type="match status" value="1"/>
</dbReference>